<proteinExistence type="inferred from homology"/>
<evidence type="ECO:0000256" key="1">
    <source>
        <dbReference type="ARBA" id="ARBA00004651"/>
    </source>
</evidence>
<evidence type="ECO:0000256" key="6">
    <source>
        <dbReference type="ARBA" id="ARBA00022989"/>
    </source>
</evidence>
<sequence length="87" mass="9481">MFVVLLAVMIAASVAFGVKDLPLAEVWRGLLAHDTTEASVIVWDSRIPRTVVGLITGASFGVADDARARGRRHRGRAERHLELSHAH</sequence>
<dbReference type="Gene3D" id="1.10.3470.10">
    <property type="entry name" value="ABC transporter involved in vitamin B12 uptake, BtuC"/>
    <property type="match status" value="1"/>
</dbReference>
<comment type="subcellular location">
    <subcellularLocation>
        <location evidence="1">Cell membrane</location>
        <topology evidence="1">Multi-pass membrane protein</topology>
    </subcellularLocation>
</comment>
<keyword evidence="6" id="KW-1133">Transmembrane helix</keyword>
<dbReference type="SUPFAM" id="SSF81345">
    <property type="entry name" value="ABC transporter involved in vitamin B12 uptake, BtuC"/>
    <property type="match status" value="1"/>
</dbReference>
<keyword evidence="4" id="KW-1003">Cell membrane</keyword>
<dbReference type="Pfam" id="PF01032">
    <property type="entry name" value="FecCD"/>
    <property type="match status" value="1"/>
</dbReference>
<evidence type="ECO:0000256" key="5">
    <source>
        <dbReference type="ARBA" id="ARBA00022692"/>
    </source>
</evidence>
<keyword evidence="7" id="KW-0472">Membrane</keyword>
<keyword evidence="5" id="KW-0812">Transmembrane</keyword>
<evidence type="ECO:0000313" key="9">
    <source>
        <dbReference type="Proteomes" id="UP001597492"/>
    </source>
</evidence>
<keyword evidence="3" id="KW-0813">Transport</keyword>
<dbReference type="InterPro" id="IPR037294">
    <property type="entry name" value="ABC_BtuC-like"/>
</dbReference>
<comment type="caution">
    <text evidence="8">The sequence shown here is derived from an EMBL/GenBank/DDBJ whole genome shotgun (WGS) entry which is preliminary data.</text>
</comment>
<comment type="similarity">
    <text evidence="2">Belongs to the binding-protein-dependent transport system permease family. FecCD subfamily.</text>
</comment>
<evidence type="ECO:0000256" key="2">
    <source>
        <dbReference type="ARBA" id="ARBA00007935"/>
    </source>
</evidence>
<organism evidence="8 9">
    <name type="scientific">Gulosibacter faecalis</name>
    <dbReference type="NCBI Taxonomy" id="272240"/>
    <lineage>
        <taxon>Bacteria</taxon>
        <taxon>Bacillati</taxon>
        <taxon>Actinomycetota</taxon>
        <taxon>Actinomycetes</taxon>
        <taxon>Micrococcales</taxon>
        <taxon>Microbacteriaceae</taxon>
        <taxon>Gulosibacter</taxon>
    </lineage>
</organism>
<evidence type="ECO:0000256" key="4">
    <source>
        <dbReference type="ARBA" id="ARBA00022475"/>
    </source>
</evidence>
<dbReference type="InterPro" id="IPR000522">
    <property type="entry name" value="ABC_transptr_permease_BtuC"/>
</dbReference>
<dbReference type="EMBL" id="JBHUNE010000006">
    <property type="protein sequence ID" value="MFD2758106.1"/>
    <property type="molecule type" value="Genomic_DNA"/>
</dbReference>
<evidence type="ECO:0000256" key="3">
    <source>
        <dbReference type="ARBA" id="ARBA00022448"/>
    </source>
</evidence>
<gene>
    <name evidence="8" type="ORF">ACFSW7_06920</name>
</gene>
<keyword evidence="9" id="KW-1185">Reference proteome</keyword>
<name>A0ABW5UY27_9MICO</name>
<accession>A0ABW5UY27</accession>
<evidence type="ECO:0000256" key="7">
    <source>
        <dbReference type="ARBA" id="ARBA00023136"/>
    </source>
</evidence>
<dbReference type="RefSeq" id="WP_051082862.1">
    <property type="nucleotide sequence ID" value="NZ_JBHUNE010000006.1"/>
</dbReference>
<protein>
    <submittedName>
        <fullName evidence="8">Iron chelate uptake ABC transporter family permease subunit</fullName>
    </submittedName>
</protein>
<dbReference type="Proteomes" id="UP001597492">
    <property type="component" value="Unassembled WGS sequence"/>
</dbReference>
<reference evidence="9" key="1">
    <citation type="journal article" date="2019" name="Int. J. Syst. Evol. Microbiol.">
        <title>The Global Catalogue of Microorganisms (GCM) 10K type strain sequencing project: providing services to taxonomists for standard genome sequencing and annotation.</title>
        <authorList>
            <consortium name="The Broad Institute Genomics Platform"/>
            <consortium name="The Broad Institute Genome Sequencing Center for Infectious Disease"/>
            <person name="Wu L."/>
            <person name="Ma J."/>
        </authorList>
    </citation>
    <scope>NUCLEOTIDE SEQUENCE [LARGE SCALE GENOMIC DNA]</scope>
    <source>
        <strain evidence="9">TISTR 1514</strain>
    </source>
</reference>
<evidence type="ECO:0000313" key="8">
    <source>
        <dbReference type="EMBL" id="MFD2758106.1"/>
    </source>
</evidence>